<reference evidence="3 4" key="1">
    <citation type="submission" date="2020-07" db="EMBL/GenBank/DDBJ databases">
        <title>Taxonomic revisions and descriptions of new bacterial species based on genomic comparisons in the high-G+C-content subgroup of the family Alcaligenaceae.</title>
        <authorList>
            <person name="Szabo A."/>
            <person name="Felfoldi T."/>
        </authorList>
    </citation>
    <scope>NUCLEOTIDE SEQUENCE [LARGE SCALE GENOMIC DNA]</scope>
    <source>
        <strain evidence="3 4">DSM 25667</strain>
    </source>
</reference>
<dbReference type="SMART" id="SM00327">
    <property type="entry name" value="VWA"/>
    <property type="match status" value="1"/>
</dbReference>
<keyword evidence="4" id="KW-1185">Reference proteome</keyword>
<dbReference type="PANTHER" id="PTHR41248:SF1">
    <property type="entry name" value="NORD PROTEIN"/>
    <property type="match status" value="1"/>
</dbReference>
<dbReference type="PANTHER" id="PTHR41248">
    <property type="entry name" value="NORD PROTEIN"/>
    <property type="match status" value="1"/>
</dbReference>
<protein>
    <submittedName>
        <fullName evidence="3">VWA domain-containing protein</fullName>
    </submittedName>
</protein>
<feature type="domain" description="VWFA" evidence="2">
    <location>
        <begin position="483"/>
        <end position="666"/>
    </location>
</feature>
<sequence length="675" mass="75091">MAEAEDVITDAARHATIYARELWLRQRGKADAPRPIILAQASSRLDLLVSAIFEQNYAIRVAQPPAIPTLLTRLFRRHDVVQSNLTLPATNGQAIWLPNTVNSTDWPEAMERFRTLTLLQAMRAFRGSASMLAAFNETDGPRTHALYLLLEAQACDHELVQRLPGTVPNVAALRRHALAHRPTPEHIPAACRPIERLVQTTLAAALDSGEGLPVCASPSASLAHARTLHQQTDWGDKAPHTLALYKDWWTGDLIAPSDADTDPLEETAMADPSRNTPRSARLPRRPKERKASEDEDQDKQGVWMVQTADPLEKAEDPMGMQRPADRDQDTAAEEYADALSELAEARLVSTPTPAKEVLLSDDPPDKQSIATTSSATLVQGILHYPEWDYRQGGYRHPGAAVHVLAPEAGSQGWVDKMLDQHRNLVHTIRRHFDALRPERQWLQRQADGDEIDLDAWIEAGADARAGLPMPQNLYRQQRPQVRNLAIMLLVDISGSTDSWLSGSRRIIDVEREALLLVTIALEHMGEPCAIQAFSGEGPLGVTVRQIKDFKEPHGPNIARRIAALEPQHYTRSGAALRHATAQLMKQPAQHRLLLLLSDGKPNDLDEYEGRYGVEDTRRAVTEARMQGVFPFCLTIDRQAAKYLPGMFGAGQYALLQEPTELPRALLAWLRRLVAR</sequence>
<dbReference type="SUPFAM" id="SSF53300">
    <property type="entry name" value="vWA-like"/>
    <property type="match status" value="1"/>
</dbReference>
<dbReference type="InterPro" id="IPR002035">
    <property type="entry name" value="VWF_A"/>
</dbReference>
<comment type="caution">
    <text evidence="3">The sequence shown here is derived from an EMBL/GenBank/DDBJ whole genome shotgun (WGS) entry which is preliminary data.</text>
</comment>
<dbReference type="Proteomes" id="UP000554144">
    <property type="component" value="Unassembled WGS sequence"/>
</dbReference>
<accession>A0A853GX71</accession>
<gene>
    <name evidence="3" type="ORF">H0A62_15210</name>
</gene>
<dbReference type="InterPro" id="IPR051928">
    <property type="entry name" value="NorD/CobT"/>
</dbReference>
<dbReference type="Gene3D" id="3.40.50.410">
    <property type="entry name" value="von Willebrand factor, type A domain"/>
    <property type="match status" value="1"/>
</dbReference>
<dbReference type="EMBL" id="JACCEV010000005">
    <property type="protein sequence ID" value="NYT86951.1"/>
    <property type="molecule type" value="Genomic_DNA"/>
</dbReference>
<dbReference type="Pfam" id="PF00092">
    <property type="entry name" value="VWA"/>
    <property type="match status" value="1"/>
</dbReference>
<name>A0A853GX71_9BURK</name>
<feature type="region of interest" description="Disordered" evidence="1">
    <location>
        <begin position="259"/>
        <end position="332"/>
    </location>
</feature>
<dbReference type="InterPro" id="IPR036465">
    <property type="entry name" value="vWFA_dom_sf"/>
</dbReference>
<evidence type="ECO:0000259" key="2">
    <source>
        <dbReference type="SMART" id="SM00327"/>
    </source>
</evidence>
<evidence type="ECO:0000313" key="4">
    <source>
        <dbReference type="Proteomes" id="UP000554144"/>
    </source>
</evidence>
<evidence type="ECO:0000256" key="1">
    <source>
        <dbReference type="SAM" id="MobiDB-lite"/>
    </source>
</evidence>
<dbReference type="RefSeq" id="WP_130040463.1">
    <property type="nucleotide sequence ID" value="NZ_JACCEV010000005.1"/>
</dbReference>
<organism evidence="3 4">
    <name type="scientific">Pollutimonas harenae</name>
    <dbReference type="NCBI Taxonomy" id="657015"/>
    <lineage>
        <taxon>Bacteria</taxon>
        <taxon>Pseudomonadati</taxon>
        <taxon>Pseudomonadota</taxon>
        <taxon>Betaproteobacteria</taxon>
        <taxon>Burkholderiales</taxon>
        <taxon>Alcaligenaceae</taxon>
        <taxon>Pollutimonas</taxon>
    </lineage>
</organism>
<dbReference type="OrthoDB" id="9758211at2"/>
<dbReference type="CDD" id="cd01454">
    <property type="entry name" value="vWA_norD_type"/>
    <property type="match status" value="1"/>
</dbReference>
<dbReference type="AlphaFoldDB" id="A0A853GX71"/>
<proteinExistence type="predicted"/>
<evidence type="ECO:0000313" key="3">
    <source>
        <dbReference type="EMBL" id="NYT86951.1"/>
    </source>
</evidence>